<evidence type="ECO:0000313" key="9">
    <source>
        <dbReference type="Proteomes" id="UP000240493"/>
    </source>
</evidence>
<dbReference type="InterPro" id="IPR036864">
    <property type="entry name" value="Zn2-C6_fun-type_DNA-bd_sf"/>
</dbReference>
<evidence type="ECO:0000313" key="8">
    <source>
        <dbReference type="EMBL" id="PTB45149.1"/>
    </source>
</evidence>
<dbReference type="CDD" id="cd12148">
    <property type="entry name" value="fungal_TF_MHR"/>
    <property type="match status" value="1"/>
</dbReference>
<evidence type="ECO:0000256" key="6">
    <source>
        <dbReference type="ARBA" id="ARBA00023242"/>
    </source>
</evidence>
<keyword evidence="3" id="KW-0805">Transcription regulation</keyword>
<keyword evidence="4" id="KW-0238">DNA-binding</keyword>
<name>A0A2T3ZK09_TRIA4</name>
<dbReference type="Gene3D" id="4.10.240.10">
    <property type="entry name" value="Zn(2)-C6 fungal-type DNA-binding domain"/>
    <property type="match status" value="1"/>
</dbReference>
<dbReference type="GO" id="GO:0008270">
    <property type="term" value="F:zinc ion binding"/>
    <property type="evidence" value="ECO:0007669"/>
    <property type="project" value="InterPro"/>
</dbReference>
<dbReference type="PROSITE" id="PS50048">
    <property type="entry name" value="ZN2_CY6_FUNGAL_2"/>
    <property type="match status" value="1"/>
</dbReference>
<dbReference type="OrthoDB" id="271595at2759"/>
<dbReference type="PANTHER" id="PTHR46910:SF37">
    <property type="entry name" value="ZN(II)2CYS6 TRANSCRIPTION FACTOR (EUROFUNG)"/>
    <property type="match status" value="1"/>
</dbReference>
<evidence type="ECO:0000256" key="5">
    <source>
        <dbReference type="ARBA" id="ARBA00023163"/>
    </source>
</evidence>
<accession>A0A2T3ZK09</accession>
<dbReference type="Pfam" id="PF00172">
    <property type="entry name" value="Zn_clus"/>
    <property type="match status" value="1"/>
</dbReference>
<dbReference type="STRING" id="1042311.A0A2T3ZK09"/>
<sequence>MGQPGAQNTRRKACDACIRRKIRCDAAIPTCSTCAIRDLSCTRTPGLVAKKLISKTQDVSHNRRFADIESRLAAIESSLHNNSTHPDSLWESIGQEHPENIQELSSPVHTVTSGSTIFTASMSRSESQGQFALPRRDLVYALADSYFANYNPAMPLFHQQSFLQMLESWYQSKNNQDYVSWASINVVLALSLQQAPNAATAHSNQLSSECIKNAQSVLNHLVIRDKDIQGLQVVLALVILFLATPRPHPACVLIGTAVRLVHRLKLHIREGRNDTDTGLAAQKEKLLWITYILDRDISMRTTEPYGLQDYDMEVDIPPSALPSYTADGLTLQGDGSKAANIFRLRILLARIQGQMYDLTYSVRARNTRLSSQHEAATDRLTQLLDGWRSSVPQGCRVEDLSTHMPENILRHFVSLHLAYYLCLFMSHRLYARNGAWIDRLMAFRDGLIDGTASNVMSSLQSNTRLLPTNWSSFVVAARSCLSLCQCVGHDQAATLWGIACTHQAALVILIANNLTVSEHLLHDQIDTDSELIEEALAISEKLGRDTNDDDTQASILSACLMLNDGAKLAVQKLREGCATVPFIKDAFSLDLDLRAS</sequence>
<dbReference type="GO" id="GO:0003677">
    <property type="term" value="F:DNA binding"/>
    <property type="evidence" value="ECO:0007669"/>
    <property type="project" value="UniProtKB-KW"/>
</dbReference>
<reference evidence="8 9" key="1">
    <citation type="submission" date="2016-07" db="EMBL/GenBank/DDBJ databases">
        <title>Multiple horizontal gene transfer events from other fungi enriched the ability of initially mycotrophic Trichoderma (Ascomycota) to feed on dead plant biomass.</title>
        <authorList>
            <consortium name="DOE Joint Genome Institute"/>
            <person name="Aerts A."/>
            <person name="Atanasova L."/>
            <person name="Chenthamara K."/>
            <person name="Zhang J."/>
            <person name="Grujic M."/>
            <person name="Henrissat B."/>
            <person name="Kuo A."/>
            <person name="Salamov A."/>
            <person name="Lipzen A."/>
            <person name="Labutti K."/>
            <person name="Barry K."/>
            <person name="Miao Y."/>
            <person name="Rahimi M.J."/>
            <person name="Shen Q."/>
            <person name="Grigoriev I.V."/>
            <person name="Kubicek C.P."/>
            <person name="Druzhinina I.S."/>
        </authorList>
    </citation>
    <scope>NUCLEOTIDE SEQUENCE [LARGE SCALE GENOMIC DNA]</scope>
    <source>
        <strain evidence="8 9">CBS 433.97</strain>
    </source>
</reference>
<keyword evidence="9" id="KW-1185">Reference proteome</keyword>
<dbReference type="InterPro" id="IPR007219">
    <property type="entry name" value="XnlR_reg_dom"/>
</dbReference>
<feature type="domain" description="Zn(2)-C6 fungal-type" evidence="7">
    <location>
        <begin position="13"/>
        <end position="43"/>
    </location>
</feature>
<dbReference type="EMBL" id="KZ679257">
    <property type="protein sequence ID" value="PTB45149.1"/>
    <property type="molecule type" value="Genomic_DNA"/>
</dbReference>
<protein>
    <recommendedName>
        <fullName evidence="7">Zn(2)-C6 fungal-type domain-containing protein</fullName>
    </recommendedName>
</protein>
<evidence type="ECO:0000256" key="1">
    <source>
        <dbReference type="ARBA" id="ARBA00004123"/>
    </source>
</evidence>
<dbReference type="SUPFAM" id="SSF57701">
    <property type="entry name" value="Zn2/Cys6 DNA-binding domain"/>
    <property type="match status" value="1"/>
</dbReference>
<dbReference type="GO" id="GO:0006351">
    <property type="term" value="P:DNA-templated transcription"/>
    <property type="evidence" value="ECO:0007669"/>
    <property type="project" value="InterPro"/>
</dbReference>
<dbReference type="CDD" id="cd00067">
    <property type="entry name" value="GAL4"/>
    <property type="match status" value="1"/>
</dbReference>
<gene>
    <name evidence="8" type="ORF">M441DRAFT_76289</name>
</gene>
<dbReference type="SMART" id="SM00066">
    <property type="entry name" value="GAL4"/>
    <property type="match status" value="1"/>
</dbReference>
<keyword evidence="6" id="KW-0539">Nucleus</keyword>
<dbReference type="Proteomes" id="UP000240493">
    <property type="component" value="Unassembled WGS sequence"/>
</dbReference>
<comment type="subcellular location">
    <subcellularLocation>
        <location evidence="1">Nucleus</location>
    </subcellularLocation>
</comment>
<proteinExistence type="predicted"/>
<keyword evidence="2" id="KW-0479">Metal-binding</keyword>
<dbReference type="GO" id="GO:0005634">
    <property type="term" value="C:nucleus"/>
    <property type="evidence" value="ECO:0007669"/>
    <property type="project" value="UniProtKB-SubCell"/>
</dbReference>
<dbReference type="AlphaFoldDB" id="A0A2T3ZK09"/>
<dbReference type="Pfam" id="PF04082">
    <property type="entry name" value="Fungal_trans"/>
    <property type="match status" value="1"/>
</dbReference>
<evidence type="ECO:0000256" key="2">
    <source>
        <dbReference type="ARBA" id="ARBA00022723"/>
    </source>
</evidence>
<keyword evidence="5" id="KW-0804">Transcription</keyword>
<evidence type="ECO:0000256" key="3">
    <source>
        <dbReference type="ARBA" id="ARBA00023015"/>
    </source>
</evidence>
<evidence type="ECO:0000259" key="7">
    <source>
        <dbReference type="PROSITE" id="PS50048"/>
    </source>
</evidence>
<dbReference type="InterPro" id="IPR001138">
    <property type="entry name" value="Zn2Cys6_DnaBD"/>
</dbReference>
<dbReference type="InterPro" id="IPR050987">
    <property type="entry name" value="AtrR-like"/>
</dbReference>
<dbReference type="GO" id="GO:0000981">
    <property type="term" value="F:DNA-binding transcription factor activity, RNA polymerase II-specific"/>
    <property type="evidence" value="ECO:0007669"/>
    <property type="project" value="InterPro"/>
</dbReference>
<organism evidence="8 9">
    <name type="scientific">Trichoderma asperellum (strain ATCC 204424 / CBS 433.97 / NBRC 101777)</name>
    <dbReference type="NCBI Taxonomy" id="1042311"/>
    <lineage>
        <taxon>Eukaryota</taxon>
        <taxon>Fungi</taxon>
        <taxon>Dikarya</taxon>
        <taxon>Ascomycota</taxon>
        <taxon>Pezizomycotina</taxon>
        <taxon>Sordariomycetes</taxon>
        <taxon>Hypocreomycetidae</taxon>
        <taxon>Hypocreales</taxon>
        <taxon>Hypocreaceae</taxon>
        <taxon>Trichoderma</taxon>
    </lineage>
</organism>
<dbReference type="SMART" id="SM00906">
    <property type="entry name" value="Fungal_trans"/>
    <property type="match status" value="1"/>
</dbReference>
<dbReference type="PANTHER" id="PTHR46910">
    <property type="entry name" value="TRANSCRIPTION FACTOR PDR1"/>
    <property type="match status" value="1"/>
</dbReference>
<evidence type="ECO:0000256" key="4">
    <source>
        <dbReference type="ARBA" id="ARBA00023125"/>
    </source>
</evidence>